<dbReference type="RefSeq" id="WP_160984810.1">
    <property type="nucleotide sequence ID" value="NZ_WVTD01000002.1"/>
</dbReference>
<dbReference type="AlphaFoldDB" id="A0A7X4GF33"/>
<name>A0A7X4GF33_9SPHN</name>
<proteinExistence type="predicted"/>
<comment type="caution">
    <text evidence="1">The sequence shown here is derived from an EMBL/GenBank/DDBJ whole genome shotgun (WGS) entry which is preliminary data.</text>
</comment>
<dbReference type="EMBL" id="WVTD01000002">
    <property type="protein sequence ID" value="MYL97084.1"/>
    <property type="molecule type" value="Genomic_DNA"/>
</dbReference>
<reference evidence="1 2" key="1">
    <citation type="submission" date="2019-12" db="EMBL/GenBank/DDBJ databases">
        <authorList>
            <person name="Feng G."/>
            <person name="Zhu H."/>
        </authorList>
    </citation>
    <scope>NUCLEOTIDE SEQUENCE [LARGE SCALE GENOMIC DNA]</scope>
    <source>
        <strain evidence="1 2">FGD1</strain>
    </source>
</reference>
<sequence length="90" mass="10128">MTYPRQKPGQSLDQHQAEMARWMGVSVETMNRAHDPLHHALCAMLDLPSQSMRQAAGEDMTAKDYHLASLEEQAVLNVQRFMHQAGGKLP</sequence>
<organism evidence="1 2">
    <name type="scientific">Novosphingobium silvae</name>
    <dbReference type="NCBI Taxonomy" id="2692619"/>
    <lineage>
        <taxon>Bacteria</taxon>
        <taxon>Pseudomonadati</taxon>
        <taxon>Pseudomonadota</taxon>
        <taxon>Alphaproteobacteria</taxon>
        <taxon>Sphingomonadales</taxon>
        <taxon>Sphingomonadaceae</taxon>
        <taxon>Novosphingobium</taxon>
    </lineage>
</organism>
<accession>A0A7X4GF33</accession>
<keyword evidence="2" id="KW-1185">Reference proteome</keyword>
<evidence type="ECO:0000313" key="1">
    <source>
        <dbReference type="EMBL" id="MYL97084.1"/>
    </source>
</evidence>
<dbReference type="Proteomes" id="UP000465810">
    <property type="component" value="Unassembled WGS sequence"/>
</dbReference>
<protein>
    <submittedName>
        <fullName evidence="1">Uncharacterized protein</fullName>
    </submittedName>
</protein>
<evidence type="ECO:0000313" key="2">
    <source>
        <dbReference type="Proteomes" id="UP000465810"/>
    </source>
</evidence>
<gene>
    <name evidence="1" type="ORF">GR702_04765</name>
</gene>